<protein>
    <recommendedName>
        <fullName evidence="3">EVE domain-containing protein</fullName>
    </recommendedName>
</protein>
<evidence type="ECO:0008006" key="3">
    <source>
        <dbReference type="Google" id="ProtNLM"/>
    </source>
</evidence>
<keyword evidence="2" id="KW-1185">Reference proteome</keyword>
<gene>
    <name evidence="1" type="ORF">HNR19_000308</name>
</gene>
<evidence type="ECO:0000313" key="2">
    <source>
        <dbReference type="Proteomes" id="UP000530424"/>
    </source>
</evidence>
<dbReference type="Gene3D" id="3.10.590.10">
    <property type="entry name" value="ph1033 like domains"/>
    <property type="match status" value="1"/>
</dbReference>
<dbReference type="AlphaFoldDB" id="A0A853BUS2"/>
<comment type="caution">
    <text evidence="1">The sequence shown here is derived from an EMBL/GenBank/DDBJ whole genome shotgun (WGS) entry which is preliminary data.</text>
</comment>
<reference evidence="1 2" key="1">
    <citation type="submission" date="2020-07" db="EMBL/GenBank/DDBJ databases">
        <title>Sequencing the genomes of 1000 actinobacteria strains.</title>
        <authorList>
            <person name="Klenk H.-P."/>
        </authorList>
    </citation>
    <scope>NUCLEOTIDE SEQUENCE [LARGE SCALE GENOMIC DNA]</scope>
    <source>
        <strain evidence="1 2">DSM 103833</strain>
    </source>
</reference>
<organism evidence="1 2">
    <name type="scientific">Nocardioides thalensis</name>
    <dbReference type="NCBI Taxonomy" id="1914755"/>
    <lineage>
        <taxon>Bacteria</taxon>
        <taxon>Bacillati</taxon>
        <taxon>Actinomycetota</taxon>
        <taxon>Actinomycetes</taxon>
        <taxon>Propionibacteriales</taxon>
        <taxon>Nocardioidaceae</taxon>
        <taxon>Nocardioides</taxon>
    </lineage>
</organism>
<dbReference type="Proteomes" id="UP000530424">
    <property type="component" value="Unassembled WGS sequence"/>
</dbReference>
<evidence type="ECO:0000313" key="1">
    <source>
        <dbReference type="EMBL" id="NYI99609.1"/>
    </source>
</evidence>
<dbReference type="EMBL" id="JACCFP010000001">
    <property type="protein sequence ID" value="NYI99609.1"/>
    <property type="molecule type" value="Genomic_DNA"/>
</dbReference>
<dbReference type="RefSeq" id="WP_179666239.1">
    <property type="nucleotide sequence ID" value="NZ_JACCFP010000001.1"/>
</dbReference>
<sequence>MTKRATYLLVVGERAALAWILRTQRMAFPPRRGPSLGQLQVGDNFLLMTTRGCYHSPDRDRTRVIGAATMSSPIALLDEPITIVGREFPLACDLEIASLAPFREGVEISLLVDQLEVFPHKHAWSAALRRPVVPLPDADAMLLSSKLAQIAEPAETHRDTYLEGIKPIRRWFRPGSGREPRR</sequence>
<accession>A0A853BUS2</accession>
<proteinExistence type="predicted"/>
<name>A0A853BUS2_9ACTN</name>